<organism evidence="1 2">
    <name type="scientific">Cymbomonas tetramitiformis</name>
    <dbReference type="NCBI Taxonomy" id="36881"/>
    <lineage>
        <taxon>Eukaryota</taxon>
        <taxon>Viridiplantae</taxon>
        <taxon>Chlorophyta</taxon>
        <taxon>Pyramimonadophyceae</taxon>
        <taxon>Pyramimonadales</taxon>
        <taxon>Pyramimonadaceae</taxon>
        <taxon>Cymbomonas</taxon>
    </lineage>
</organism>
<name>A0AAE0KRI8_9CHLO</name>
<dbReference type="InterPro" id="IPR013320">
    <property type="entry name" value="ConA-like_dom_sf"/>
</dbReference>
<evidence type="ECO:0000313" key="2">
    <source>
        <dbReference type="Proteomes" id="UP001190700"/>
    </source>
</evidence>
<gene>
    <name evidence="1" type="ORF">CYMTET_33131</name>
</gene>
<dbReference type="SUPFAM" id="SSF49899">
    <property type="entry name" value="Concanavalin A-like lectins/glucanases"/>
    <property type="match status" value="1"/>
</dbReference>
<dbReference type="AlphaFoldDB" id="A0AAE0KRI8"/>
<evidence type="ECO:0000313" key="1">
    <source>
        <dbReference type="EMBL" id="KAK3257795.1"/>
    </source>
</evidence>
<dbReference type="EMBL" id="LGRX02020100">
    <property type="protein sequence ID" value="KAK3257795.1"/>
    <property type="molecule type" value="Genomic_DNA"/>
</dbReference>
<evidence type="ECO:0008006" key="3">
    <source>
        <dbReference type="Google" id="ProtNLM"/>
    </source>
</evidence>
<reference evidence="1 2" key="1">
    <citation type="journal article" date="2015" name="Genome Biol. Evol.">
        <title>Comparative Genomics of a Bacterivorous Green Alga Reveals Evolutionary Causalities and Consequences of Phago-Mixotrophic Mode of Nutrition.</title>
        <authorList>
            <person name="Burns J.A."/>
            <person name="Paasch A."/>
            <person name="Narechania A."/>
            <person name="Kim E."/>
        </authorList>
    </citation>
    <scope>NUCLEOTIDE SEQUENCE [LARGE SCALE GENOMIC DNA]</scope>
    <source>
        <strain evidence="1 2">PLY_AMNH</strain>
    </source>
</reference>
<dbReference type="Pfam" id="PF13385">
    <property type="entry name" value="Laminin_G_3"/>
    <property type="match status" value="1"/>
</dbReference>
<comment type="caution">
    <text evidence="1">The sequence shown here is derived from an EMBL/GenBank/DDBJ whole genome shotgun (WGS) entry which is preliminary data.</text>
</comment>
<sequence>MFQQYGPEKGGKFVRLGSGASYTIVGWLRTKQGGPIIAKATCTDDMATEPKDKGVASILYIARGQLRYSHFLESGVAEVNIESDSASLQDGSWHHIAATSGGSGEHIGSVVNLYVDGQLISTQRVELPQARKDRNCLRVGYGTEYFPKTLWLRHLGLVRECL</sequence>
<keyword evidence="2" id="KW-1185">Reference proteome</keyword>
<dbReference type="Gene3D" id="2.60.120.200">
    <property type="match status" value="1"/>
</dbReference>
<dbReference type="Proteomes" id="UP001190700">
    <property type="component" value="Unassembled WGS sequence"/>
</dbReference>
<proteinExistence type="predicted"/>
<accession>A0AAE0KRI8</accession>
<protein>
    <recommendedName>
        <fullName evidence="3">Laminin G domain-containing protein</fullName>
    </recommendedName>
</protein>